<feature type="region of interest" description="Disordered" evidence="2">
    <location>
        <begin position="153"/>
        <end position="207"/>
    </location>
</feature>
<protein>
    <submittedName>
        <fullName evidence="3">Uncharacterized protein</fullName>
    </submittedName>
</protein>
<organism evidence="4">
    <name type="scientific">Grosmannia clavigera (strain kw1407 / UAMH 11150)</name>
    <name type="common">Blue stain fungus</name>
    <name type="synonym">Graphiocladiella clavigera</name>
    <dbReference type="NCBI Taxonomy" id="655863"/>
    <lineage>
        <taxon>Eukaryota</taxon>
        <taxon>Fungi</taxon>
        <taxon>Dikarya</taxon>
        <taxon>Ascomycota</taxon>
        <taxon>Pezizomycotina</taxon>
        <taxon>Sordariomycetes</taxon>
        <taxon>Sordariomycetidae</taxon>
        <taxon>Ophiostomatales</taxon>
        <taxon>Ophiostomataceae</taxon>
        <taxon>Leptographium</taxon>
    </lineage>
</organism>
<proteinExistence type="predicted"/>
<dbReference type="RefSeq" id="XP_014169792.1">
    <property type="nucleotide sequence ID" value="XM_014314317.1"/>
</dbReference>
<name>F0XP48_GROCL</name>
<feature type="compositionally biased region" description="Basic and acidic residues" evidence="2">
    <location>
        <begin position="161"/>
        <end position="181"/>
    </location>
</feature>
<keyword evidence="1" id="KW-0175">Coiled coil</keyword>
<keyword evidence="4" id="KW-1185">Reference proteome</keyword>
<evidence type="ECO:0000256" key="2">
    <source>
        <dbReference type="SAM" id="MobiDB-lite"/>
    </source>
</evidence>
<dbReference type="HOGENOM" id="CLU_525852_0_0_1"/>
<sequence>MGTPDSRLDPTDRQRSLFRKLQIRKWSSDTIEMVPGLIGAYQAYAGLLCAARKGDPIETTATARGDGEASLESAARQVVQELFACRCILTKQTRQIRSTRESIEDGGVSTLSGNEIQAVLHSTFARGFLCCPGIAEAIGPLHALLLEPAAQSCEKTSPNRSEGEMKQERPDDRAPTTERGPDPPAWTWSRCQEQRLRSVAKPPPSRRFTVLDTARRPSRKQKQKLPASAAAAAPVDPMAELQRWRWWASSQRLCAERMRPHSERLRRQLVERMAEQEEARKRLMATRKNALQQHLRQLLLQTNPFADARPPIRLAKPAANTTETRQSGWPADERMPPSCRLCRCRHHRGEALRQPVAPTSTTAAGPDGSRGRVHVQDSSPDANEEIRSARLRLLPETMSLSSCFRIAKRRLPSPAALQTTLAALLRAAKGPLSASMTTTTAVFRQQMHGLLQNTSSGRFHDGLTRRLAAANRTGHGLPRLSASESSLKSCREEKSVRRQKKDPGYIVNDPRLFFGHYY</sequence>
<dbReference type="EMBL" id="GL629801">
    <property type="protein sequence ID" value="EFX00310.1"/>
    <property type="molecule type" value="Genomic_DNA"/>
</dbReference>
<gene>
    <name evidence="3" type="ORF">CMQ_7312</name>
</gene>
<feature type="region of interest" description="Disordered" evidence="2">
    <location>
        <begin position="212"/>
        <end position="231"/>
    </location>
</feature>
<evidence type="ECO:0000256" key="1">
    <source>
        <dbReference type="SAM" id="Coils"/>
    </source>
</evidence>
<reference evidence="3 4" key="1">
    <citation type="journal article" date="2011" name="Proc. Natl. Acad. Sci. U.S.A.">
        <title>Genome and transcriptome analyses of the mountain pine beetle-fungal symbiont Grosmannia clavigera, a lodgepole pine pathogen.</title>
        <authorList>
            <person name="DiGuistini S."/>
            <person name="Wang Y."/>
            <person name="Liao N.Y."/>
            <person name="Taylor G."/>
            <person name="Tanguay P."/>
            <person name="Feau N."/>
            <person name="Henrissat B."/>
            <person name="Chan S.K."/>
            <person name="Hesse-Orce U."/>
            <person name="Alamouti S.M."/>
            <person name="Tsui C.K.M."/>
            <person name="Docking R.T."/>
            <person name="Levasseur A."/>
            <person name="Haridas S."/>
            <person name="Robertson G."/>
            <person name="Birol I."/>
            <person name="Holt R.A."/>
            <person name="Marra M.A."/>
            <person name="Hamelin R.C."/>
            <person name="Hirst M."/>
            <person name="Jones S.J.M."/>
            <person name="Bohlmann J."/>
            <person name="Breuil C."/>
        </authorList>
    </citation>
    <scope>NUCLEOTIDE SEQUENCE [LARGE SCALE GENOMIC DNA]</scope>
    <source>
        <strain evidence="4">kw1407 / UAMH 11150</strain>
    </source>
</reference>
<feature type="region of interest" description="Disordered" evidence="2">
    <location>
        <begin position="470"/>
        <end position="502"/>
    </location>
</feature>
<evidence type="ECO:0000313" key="3">
    <source>
        <dbReference type="EMBL" id="EFX00310.1"/>
    </source>
</evidence>
<accession>F0XP48</accession>
<dbReference type="Proteomes" id="UP000007796">
    <property type="component" value="Unassembled WGS sequence"/>
</dbReference>
<dbReference type="InParanoid" id="F0XP48"/>
<feature type="region of interest" description="Disordered" evidence="2">
    <location>
        <begin position="353"/>
        <end position="383"/>
    </location>
</feature>
<dbReference type="GeneID" id="25980843"/>
<feature type="coiled-coil region" evidence="1">
    <location>
        <begin position="262"/>
        <end position="293"/>
    </location>
</feature>
<dbReference type="AlphaFoldDB" id="F0XP48"/>
<evidence type="ECO:0000313" key="4">
    <source>
        <dbReference type="Proteomes" id="UP000007796"/>
    </source>
</evidence>